<sequence length="66" mass="7495">FKPPQEDVAPVHRSVRTHQAPERLSLNVEVKERSLGDLNEPANYKDALLNHESNKCLDAMNARCNQ</sequence>
<dbReference type="EMBL" id="BKCJ010226987">
    <property type="protein sequence ID" value="GEY96457.1"/>
    <property type="molecule type" value="Genomic_DNA"/>
</dbReference>
<feature type="non-terminal residue" evidence="2">
    <location>
        <position position="1"/>
    </location>
</feature>
<proteinExistence type="predicted"/>
<gene>
    <name evidence="2" type="ORF">Tci_468431</name>
</gene>
<evidence type="ECO:0000256" key="1">
    <source>
        <dbReference type="SAM" id="MobiDB-lite"/>
    </source>
</evidence>
<evidence type="ECO:0000313" key="2">
    <source>
        <dbReference type="EMBL" id="GEY96457.1"/>
    </source>
</evidence>
<accession>A0A699I292</accession>
<feature type="region of interest" description="Disordered" evidence="1">
    <location>
        <begin position="1"/>
        <end position="23"/>
    </location>
</feature>
<protein>
    <submittedName>
        <fullName evidence="2">Uncharacterized protein</fullName>
    </submittedName>
</protein>
<comment type="caution">
    <text evidence="2">The sequence shown here is derived from an EMBL/GenBank/DDBJ whole genome shotgun (WGS) entry which is preliminary data.</text>
</comment>
<organism evidence="2">
    <name type="scientific">Tanacetum cinerariifolium</name>
    <name type="common">Dalmatian daisy</name>
    <name type="synonym">Chrysanthemum cinerariifolium</name>
    <dbReference type="NCBI Taxonomy" id="118510"/>
    <lineage>
        <taxon>Eukaryota</taxon>
        <taxon>Viridiplantae</taxon>
        <taxon>Streptophyta</taxon>
        <taxon>Embryophyta</taxon>
        <taxon>Tracheophyta</taxon>
        <taxon>Spermatophyta</taxon>
        <taxon>Magnoliopsida</taxon>
        <taxon>eudicotyledons</taxon>
        <taxon>Gunneridae</taxon>
        <taxon>Pentapetalae</taxon>
        <taxon>asterids</taxon>
        <taxon>campanulids</taxon>
        <taxon>Asterales</taxon>
        <taxon>Asteraceae</taxon>
        <taxon>Asteroideae</taxon>
        <taxon>Anthemideae</taxon>
        <taxon>Anthemidinae</taxon>
        <taxon>Tanacetum</taxon>
    </lineage>
</organism>
<dbReference type="AlphaFoldDB" id="A0A699I292"/>
<name>A0A699I292_TANCI</name>
<reference evidence="2" key="1">
    <citation type="journal article" date="2019" name="Sci. Rep.">
        <title>Draft genome of Tanacetum cinerariifolium, the natural source of mosquito coil.</title>
        <authorList>
            <person name="Yamashiro T."/>
            <person name="Shiraishi A."/>
            <person name="Satake H."/>
            <person name="Nakayama K."/>
        </authorList>
    </citation>
    <scope>NUCLEOTIDE SEQUENCE</scope>
</reference>